<dbReference type="Proteomes" id="UP000821853">
    <property type="component" value="Unassembled WGS sequence"/>
</dbReference>
<reference evidence="2 3" key="1">
    <citation type="journal article" date="2020" name="Cell">
        <title>Large-Scale Comparative Analyses of Tick Genomes Elucidate Their Genetic Diversity and Vector Capacities.</title>
        <authorList>
            <consortium name="Tick Genome and Microbiome Consortium (TIGMIC)"/>
            <person name="Jia N."/>
            <person name="Wang J."/>
            <person name="Shi W."/>
            <person name="Du L."/>
            <person name="Sun Y."/>
            <person name="Zhan W."/>
            <person name="Jiang J.F."/>
            <person name="Wang Q."/>
            <person name="Zhang B."/>
            <person name="Ji P."/>
            <person name="Bell-Sakyi L."/>
            <person name="Cui X.M."/>
            <person name="Yuan T.T."/>
            <person name="Jiang B.G."/>
            <person name="Yang W.F."/>
            <person name="Lam T.T."/>
            <person name="Chang Q.C."/>
            <person name="Ding S.J."/>
            <person name="Wang X.J."/>
            <person name="Zhu J.G."/>
            <person name="Ruan X.D."/>
            <person name="Zhao L."/>
            <person name="Wei J.T."/>
            <person name="Ye R.Z."/>
            <person name="Que T.C."/>
            <person name="Du C.H."/>
            <person name="Zhou Y.H."/>
            <person name="Cheng J.X."/>
            <person name="Dai P.F."/>
            <person name="Guo W.B."/>
            <person name="Han X.H."/>
            <person name="Huang E.J."/>
            <person name="Li L.F."/>
            <person name="Wei W."/>
            <person name="Gao Y.C."/>
            <person name="Liu J.Z."/>
            <person name="Shao H.Z."/>
            <person name="Wang X."/>
            <person name="Wang C.C."/>
            <person name="Yang T.C."/>
            <person name="Huo Q.B."/>
            <person name="Li W."/>
            <person name="Chen H.Y."/>
            <person name="Chen S.E."/>
            <person name="Zhou L.G."/>
            <person name="Ni X.B."/>
            <person name="Tian J.H."/>
            <person name="Sheng Y."/>
            <person name="Liu T."/>
            <person name="Pan Y.S."/>
            <person name="Xia L.Y."/>
            <person name="Li J."/>
            <person name="Zhao F."/>
            <person name="Cao W.C."/>
        </authorList>
    </citation>
    <scope>NUCLEOTIDE SEQUENCE [LARGE SCALE GENOMIC DNA]</scope>
    <source>
        <strain evidence="2">HaeL-2018</strain>
    </source>
</reference>
<dbReference type="VEuPathDB" id="VectorBase:HLOH_040846"/>
<dbReference type="SUPFAM" id="SSF53474">
    <property type="entry name" value="alpha/beta-Hydrolases"/>
    <property type="match status" value="1"/>
</dbReference>
<dbReference type="InterPro" id="IPR029058">
    <property type="entry name" value="AB_hydrolase_fold"/>
</dbReference>
<accession>A0A9J6H8P2</accession>
<dbReference type="AlphaFoldDB" id="A0A9J6H8P2"/>
<evidence type="ECO:0000313" key="2">
    <source>
        <dbReference type="EMBL" id="KAH9383329.1"/>
    </source>
</evidence>
<evidence type="ECO:0000259" key="1">
    <source>
        <dbReference type="Pfam" id="PF08386"/>
    </source>
</evidence>
<name>A0A9J6H8P2_HAELO</name>
<keyword evidence="3" id="KW-1185">Reference proteome</keyword>
<dbReference type="Pfam" id="PF08386">
    <property type="entry name" value="Abhydrolase_4"/>
    <property type="match status" value="1"/>
</dbReference>
<dbReference type="OrthoDB" id="6493965at2759"/>
<dbReference type="InterPro" id="IPR013595">
    <property type="entry name" value="Pept_S33_TAP-like_C"/>
</dbReference>
<organism evidence="2 3">
    <name type="scientific">Haemaphysalis longicornis</name>
    <name type="common">Bush tick</name>
    <dbReference type="NCBI Taxonomy" id="44386"/>
    <lineage>
        <taxon>Eukaryota</taxon>
        <taxon>Metazoa</taxon>
        <taxon>Ecdysozoa</taxon>
        <taxon>Arthropoda</taxon>
        <taxon>Chelicerata</taxon>
        <taxon>Arachnida</taxon>
        <taxon>Acari</taxon>
        <taxon>Parasitiformes</taxon>
        <taxon>Ixodida</taxon>
        <taxon>Ixodoidea</taxon>
        <taxon>Ixodidae</taxon>
        <taxon>Haemaphysalinae</taxon>
        <taxon>Haemaphysalis</taxon>
    </lineage>
</organism>
<dbReference type="Gene3D" id="3.40.50.1820">
    <property type="entry name" value="alpha/beta hydrolase"/>
    <property type="match status" value="1"/>
</dbReference>
<feature type="domain" description="Peptidase S33 tripeptidyl aminopeptidase-like C-terminal" evidence="1">
    <location>
        <begin position="151"/>
        <end position="217"/>
    </location>
</feature>
<dbReference type="EMBL" id="JABSTR010001049">
    <property type="protein sequence ID" value="KAH9383329.1"/>
    <property type="molecule type" value="Genomic_DNA"/>
</dbReference>
<evidence type="ECO:0000313" key="3">
    <source>
        <dbReference type="Proteomes" id="UP000821853"/>
    </source>
</evidence>
<dbReference type="PANTHER" id="PTHR43329">
    <property type="entry name" value="EPOXIDE HYDROLASE"/>
    <property type="match status" value="1"/>
</dbReference>
<gene>
    <name evidence="2" type="ORF">HPB48_024514</name>
</gene>
<sequence>MSSLALSIDTAAARNTPSQDLCVTHTRRVQAVARSNNYHWYLLFEEAADVVCQRPAGFGSGGPALGWSLPDFGSLNQYFIPFQKPVVPEKYLIMHDFEFLSQIHGTTFSPEEEYAAKYTFSKPGALTAALNYYRAFNNDSEQLEKFIYRTSNVSTLILWGENDAFLSAKVAKYNRKWLASSTVVYYPEKGHWLLKQCSVQVNARIRDFVKDGSLDKSAVYQTKGATCTELMKVSSKQEVFRGFPGVPKNASVPSLYK</sequence>
<protein>
    <recommendedName>
        <fullName evidence="1">Peptidase S33 tripeptidyl aminopeptidase-like C-terminal domain-containing protein</fullName>
    </recommendedName>
</protein>
<comment type="caution">
    <text evidence="2">The sequence shown here is derived from an EMBL/GenBank/DDBJ whole genome shotgun (WGS) entry which is preliminary data.</text>
</comment>
<proteinExistence type="predicted"/>